<dbReference type="Pfam" id="PF00067">
    <property type="entry name" value="p450"/>
    <property type="match status" value="1"/>
</dbReference>
<dbReference type="InterPro" id="IPR002401">
    <property type="entry name" value="Cyt_P450_E_grp-I"/>
</dbReference>
<name>A0A9P7K3E5_9AGAR</name>
<evidence type="ECO:0000256" key="2">
    <source>
        <dbReference type="ARBA" id="ARBA00004167"/>
    </source>
</evidence>
<comment type="similarity">
    <text evidence="4">Belongs to the cytochrome P450 family.</text>
</comment>
<comment type="subcellular location">
    <subcellularLocation>
        <location evidence="2">Membrane</location>
        <topology evidence="2">Single-pass membrane protein</topology>
    </subcellularLocation>
</comment>
<organism evidence="15 16">
    <name type="scientific">Sphagnurus paluster</name>
    <dbReference type="NCBI Taxonomy" id="117069"/>
    <lineage>
        <taxon>Eukaryota</taxon>
        <taxon>Fungi</taxon>
        <taxon>Dikarya</taxon>
        <taxon>Basidiomycota</taxon>
        <taxon>Agaricomycotina</taxon>
        <taxon>Agaricomycetes</taxon>
        <taxon>Agaricomycetidae</taxon>
        <taxon>Agaricales</taxon>
        <taxon>Tricholomatineae</taxon>
        <taxon>Lyophyllaceae</taxon>
        <taxon>Sphagnurus</taxon>
    </lineage>
</organism>
<evidence type="ECO:0000313" key="16">
    <source>
        <dbReference type="Proteomes" id="UP000717328"/>
    </source>
</evidence>
<keyword evidence="7 14" id="KW-0479">Metal-binding</keyword>
<dbReference type="PRINTS" id="PR00463">
    <property type="entry name" value="EP450I"/>
</dbReference>
<keyword evidence="13" id="KW-0325">Glycoprotein</keyword>
<evidence type="ECO:0000256" key="4">
    <source>
        <dbReference type="ARBA" id="ARBA00010617"/>
    </source>
</evidence>
<dbReference type="SUPFAM" id="SSF48264">
    <property type="entry name" value="Cytochrome P450"/>
    <property type="match status" value="1"/>
</dbReference>
<accession>A0A9P7K3E5</accession>
<keyword evidence="8" id="KW-1133">Transmembrane helix</keyword>
<dbReference type="GO" id="GO:0020037">
    <property type="term" value="F:heme binding"/>
    <property type="evidence" value="ECO:0007669"/>
    <property type="project" value="InterPro"/>
</dbReference>
<keyword evidence="12" id="KW-0472">Membrane</keyword>
<evidence type="ECO:0000313" key="15">
    <source>
        <dbReference type="EMBL" id="KAG5635069.1"/>
    </source>
</evidence>
<evidence type="ECO:0000256" key="9">
    <source>
        <dbReference type="ARBA" id="ARBA00023002"/>
    </source>
</evidence>
<feature type="binding site" description="axial binding residue" evidence="14">
    <location>
        <position position="63"/>
    </location>
    <ligand>
        <name>heme</name>
        <dbReference type="ChEBI" id="CHEBI:30413"/>
    </ligand>
    <ligandPart>
        <name>Fe</name>
        <dbReference type="ChEBI" id="CHEBI:18248"/>
    </ligandPart>
</feature>
<keyword evidence="10 14" id="KW-0408">Iron</keyword>
<evidence type="ECO:0000256" key="13">
    <source>
        <dbReference type="ARBA" id="ARBA00023180"/>
    </source>
</evidence>
<keyword evidence="9" id="KW-0560">Oxidoreductase</keyword>
<comment type="caution">
    <text evidence="15">The sequence shown here is derived from an EMBL/GenBank/DDBJ whole genome shotgun (WGS) entry which is preliminary data.</text>
</comment>
<dbReference type="Gene3D" id="1.10.630.10">
    <property type="entry name" value="Cytochrome P450"/>
    <property type="match status" value="1"/>
</dbReference>
<gene>
    <name evidence="15" type="ORF">H0H81_012538</name>
</gene>
<dbReference type="GO" id="GO:0004497">
    <property type="term" value="F:monooxygenase activity"/>
    <property type="evidence" value="ECO:0007669"/>
    <property type="project" value="UniProtKB-KW"/>
</dbReference>
<evidence type="ECO:0000256" key="6">
    <source>
        <dbReference type="ARBA" id="ARBA00022692"/>
    </source>
</evidence>
<evidence type="ECO:0000256" key="12">
    <source>
        <dbReference type="ARBA" id="ARBA00023136"/>
    </source>
</evidence>
<dbReference type="EMBL" id="JABCKI010006189">
    <property type="protein sequence ID" value="KAG5635069.1"/>
    <property type="molecule type" value="Genomic_DNA"/>
</dbReference>
<evidence type="ECO:0000256" key="8">
    <source>
        <dbReference type="ARBA" id="ARBA00022989"/>
    </source>
</evidence>
<evidence type="ECO:0000256" key="11">
    <source>
        <dbReference type="ARBA" id="ARBA00023033"/>
    </source>
</evidence>
<proteinExistence type="inferred from homology"/>
<dbReference type="GO" id="GO:0016705">
    <property type="term" value="F:oxidoreductase activity, acting on paired donors, with incorporation or reduction of molecular oxygen"/>
    <property type="evidence" value="ECO:0007669"/>
    <property type="project" value="InterPro"/>
</dbReference>
<evidence type="ECO:0008006" key="17">
    <source>
        <dbReference type="Google" id="ProtNLM"/>
    </source>
</evidence>
<reference evidence="15" key="1">
    <citation type="submission" date="2021-02" db="EMBL/GenBank/DDBJ databases">
        <authorList>
            <person name="Nieuwenhuis M."/>
            <person name="Van De Peppel L.J.J."/>
        </authorList>
    </citation>
    <scope>NUCLEOTIDE SEQUENCE</scope>
    <source>
        <strain evidence="15">D49</strain>
    </source>
</reference>
<dbReference type="InterPro" id="IPR001128">
    <property type="entry name" value="Cyt_P450"/>
</dbReference>
<reference evidence="15" key="2">
    <citation type="submission" date="2021-10" db="EMBL/GenBank/DDBJ databases">
        <title>Phylogenomics reveals ancestral predisposition of the termite-cultivated fungus Termitomyces towards a domesticated lifestyle.</title>
        <authorList>
            <person name="Auxier B."/>
            <person name="Grum-Grzhimaylo A."/>
            <person name="Cardenas M.E."/>
            <person name="Lodge J.D."/>
            <person name="Laessoe T."/>
            <person name="Pedersen O."/>
            <person name="Smith M.E."/>
            <person name="Kuyper T.W."/>
            <person name="Franco-Molano E.A."/>
            <person name="Baroni T.J."/>
            <person name="Aanen D.K."/>
        </authorList>
    </citation>
    <scope>NUCLEOTIDE SEQUENCE</scope>
    <source>
        <strain evidence="15">D49</strain>
    </source>
</reference>
<keyword evidence="5 14" id="KW-0349">Heme</keyword>
<dbReference type="GO" id="GO:0005506">
    <property type="term" value="F:iron ion binding"/>
    <property type="evidence" value="ECO:0007669"/>
    <property type="project" value="InterPro"/>
</dbReference>
<evidence type="ECO:0000256" key="7">
    <source>
        <dbReference type="ARBA" id="ARBA00022723"/>
    </source>
</evidence>
<evidence type="ECO:0000256" key="10">
    <source>
        <dbReference type="ARBA" id="ARBA00023004"/>
    </source>
</evidence>
<dbReference type="OrthoDB" id="3934656at2759"/>
<comment type="cofactor">
    <cofactor evidence="1 14">
        <name>heme</name>
        <dbReference type="ChEBI" id="CHEBI:30413"/>
    </cofactor>
</comment>
<keyword evidence="16" id="KW-1185">Reference proteome</keyword>
<keyword evidence="11" id="KW-0503">Monooxygenase</keyword>
<sequence length="132" mass="14929">MVTSSLLGQSAIVDAHLRGILHDERIYDDAASFKPERFEGLDPKQAKRMDPSTYVYGFGRRRCPGNHFAHSAVWLSMVGLLSSFVISPEIDEHGQEIPIRAEFEPGAIRHTKPFRVRFTPRHSKITDLLSVL</sequence>
<protein>
    <recommendedName>
        <fullName evidence="17">Cytochrome P450</fullName>
    </recommendedName>
</protein>
<evidence type="ECO:0000256" key="5">
    <source>
        <dbReference type="ARBA" id="ARBA00022617"/>
    </source>
</evidence>
<dbReference type="Proteomes" id="UP000717328">
    <property type="component" value="Unassembled WGS sequence"/>
</dbReference>
<comment type="pathway">
    <text evidence="3">Secondary metabolite biosynthesis.</text>
</comment>
<dbReference type="InterPro" id="IPR050364">
    <property type="entry name" value="Cytochrome_P450_fung"/>
</dbReference>
<evidence type="ECO:0000256" key="14">
    <source>
        <dbReference type="PIRSR" id="PIRSR602401-1"/>
    </source>
</evidence>
<evidence type="ECO:0000256" key="1">
    <source>
        <dbReference type="ARBA" id="ARBA00001971"/>
    </source>
</evidence>
<dbReference type="PANTHER" id="PTHR46300">
    <property type="entry name" value="P450, PUTATIVE (EUROFUNG)-RELATED-RELATED"/>
    <property type="match status" value="1"/>
</dbReference>
<keyword evidence="6" id="KW-0812">Transmembrane</keyword>
<evidence type="ECO:0000256" key="3">
    <source>
        <dbReference type="ARBA" id="ARBA00005179"/>
    </source>
</evidence>
<dbReference type="InterPro" id="IPR036396">
    <property type="entry name" value="Cyt_P450_sf"/>
</dbReference>
<dbReference type="PANTHER" id="PTHR46300:SF2">
    <property type="entry name" value="CYTOCHROME P450 MONOOXYGENASE ALNH-RELATED"/>
    <property type="match status" value="1"/>
</dbReference>
<dbReference type="GO" id="GO:0016020">
    <property type="term" value="C:membrane"/>
    <property type="evidence" value="ECO:0007669"/>
    <property type="project" value="UniProtKB-SubCell"/>
</dbReference>
<dbReference type="AlphaFoldDB" id="A0A9P7K3E5"/>